<dbReference type="RefSeq" id="WP_069657596.1">
    <property type="nucleotide sequence ID" value="NZ_MIJF01000082.1"/>
</dbReference>
<keyword evidence="1" id="KW-0472">Membrane</keyword>
<feature type="transmembrane region" description="Helical" evidence="1">
    <location>
        <begin position="6"/>
        <end position="23"/>
    </location>
</feature>
<dbReference type="EMBL" id="MIJF01000082">
    <property type="protein sequence ID" value="OEF96891.1"/>
    <property type="molecule type" value="Genomic_DNA"/>
</dbReference>
<dbReference type="AlphaFoldDB" id="A0A1D2YS64"/>
<organism evidence="2 3">
    <name type="scientific">Vulcanibacillus modesticaldus</name>
    <dbReference type="NCBI Taxonomy" id="337097"/>
    <lineage>
        <taxon>Bacteria</taxon>
        <taxon>Bacillati</taxon>
        <taxon>Bacillota</taxon>
        <taxon>Bacilli</taxon>
        <taxon>Bacillales</taxon>
        <taxon>Bacillaceae</taxon>
        <taxon>Vulcanibacillus</taxon>
    </lineage>
</organism>
<reference evidence="2 3" key="1">
    <citation type="submission" date="2016-09" db="EMBL/GenBank/DDBJ databases">
        <title>Draft genome sequence for the type strain of Vulcanibacillus modesticaldus BR, a strictly anaerobic, moderately thermophilic, and nitrate-reducing bacterium from deep sea-hydrothermal vents of the Mid-Atlantic Ridge.</title>
        <authorList>
            <person name="Abin C.A."/>
            <person name="Hollibaugh J.T."/>
        </authorList>
    </citation>
    <scope>NUCLEOTIDE SEQUENCE [LARGE SCALE GENOMIC DNA]</scope>
    <source>
        <strain evidence="2 3">BR</strain>
    </source>
</reference>
<dbReference type="Proteomes" id="UP000243739">
    <property type="component" value="Unassembled WGS sequence"/>
</dbReference>
<protein>
    <submittedName>
        <fullName evidence="2">Uncharacterized protein</fullName>
    </submittedName>
</protein>
<keyword evidence="1" id="KW-1133">Transmembrane helix</keyword>
<feature type="transmembrane region" description="Helical" evidence="1">
    <location>
        <begin position="103"/>
        <end position="123"/>
    </location>
</feature>
<keyword evidence="1" id="KW-0812">Transmembrane</keyword>
<feature type="transmembrane region" description="Helical" evidence="1">
    <location>
        <begin position="49"/>
        <end position="70"/>
    </location>
</feature>
<evidence type="ECO:0000313" key="3">
    <source>
        <dbReference type="Proteomes" id="UP000243739"/>
    </source>
</evidence>
<proteinExistence type="predicted"/>
<sequence>MIFASLIPFFIQLLFSALLWIYAEKITNYILLNNENAQKRSIPLYSQELQAIAFSVIGLVIIADAIPQIFHVIPNLIRLNEIGSSLATPQLKVETIFSLIEKIVRLIIGLILFFGSKGLVGLLKKIREAGIK</sequence>
<name>A0A1D2YS64_9BACI</name>
<gene>
    <name evidence="2" type="ORF">BHF71_11290</name>
</gene>
<evidence type="ECO:0000313" key="2">
    <source>
        <dbReference type="EMBL" id="OEF96891.1"/>
    </source>
</evidence>
<accession>A0A1D2YS64</accession>
<evidence type="ECO:0000256" key="1">
    <source>
        <dbReference type="SAM" id="Phobius"/>
    </source>
</evidence>
<dbReference type="OrthoDB" id="2080945at2"/>
<keyword evidence="3" id="KW-1185">Reference proteome</keyword>
<comment type="caution">
    <text evidence="2">The sequence shown here is derived from an EMBL/GenBank/DDBJ whole genome shotgun (WGS) entry which is preliminary data.</text>
</comment>